<dbReference type="RefSeq" id="WP_071236365.1">
    <property type="nucleotide sequence ID" value="NZ_CAKMUA010000001.1"/>
</dbReference>
<keyword evidence="1" id="KW-0812">Transmembrane</keyword>
<dbReference type="EMBL" id="MKFT01000015">
    <property type="protein sequence ID" value="OHY92175.1"/>
    <property type="molecule type" value="Genomic_DNA"/>
</dbReference>
<feature type="transmembrane region" description="Helical" evidence="1">
    <location>
        <begin position="12"/>
        <end position="29"/>
    </location>
</feature>
<organism evidence="2 3">
    <name type="scientific">Vibrio rotiferianus</name>
    <dbReference type="NCBI Taxonomy" id="190895"/>
    <lineage>
        <taxon>Bacteria</taxon>
        <taxon>Pseudomonadati</taxon>
        <taxon>Pseudomonadota</taxon>
        <taxon>Gammaproteobacteria</taxon>
        <taxon>Vibrionales</taxon>
        <taxon>Vibrionaceae</taxon>
        <taxon>Vibrio</taxon>
    </lineage>
</organism>
<gene>
    <name evidence="2" type="ORF">BI375_20765</name>
</gene>
<evidence type="ECO:0000256" key="1">
    <source>
        <dbReference type="SAM" id="Phobius"/>
    </source>
</evidence>
<feature type="transmembrane region" description="Helical" evidence="1">
    <location>
        <begin position="35"/>
        <end position="55"/>
    </location>
</feature>
<keyword evidence="3" id="KW-1185">Reference proteome</keyword>
<reference evidence="2 3" key="1">
    <citation type="submission" date="2016-09" db="EMBL/GenBank/DDBJ databases">
        <title>Isolation, identification and antibiotic sensitivity analysis of bacterial pathogen from juvenile Hippocampus erectus with tail-rotted disease.</title>
        <authorList>
            <person name="Yang Q."/>
        </authorList>
    </citation>
    <scope>NUCLEOTIDE SEQUENCE [LARGE SCALE GENOMIC DNA]</scope>
    <source>
        <strain evidence="2 3">HM-10</strain>
    </source>
</reference>
<evidence type="ECO:0000313" key="3">
    <source>
        <dbReference type="Proteomes" id="UP000180133"/>
    </source>
</evidence>
<evidence type="ECO:0000313" key="2">
    <source>
        <dbReference type="EMBL" id="OHY92175.1"/>
    </source>
</evidence>
<protein>
    <submittedName>
        <fullName evidence="2">Uncharacterized protein</fullName>
    </submittedName>
</protein>
<proteinExistence type="predicted"/>
<accession>A0ABX3D6M2</accession>
<sequence length="70" mass="7879">MSGQLVRLVLRWAHIFCALLVGVALYSPLKANELFMTLTLFVLVPVVAVTGVMMWKQGKVMTFLCRKKPI</sequence>
<comment type="caution">
    <text evidence="2">The sequence shown here is derived from an EMBL/GenBank/DDBJ whole genome shotgun (WGS) entry which is preliminary data.</text>
</comment>
<name>A0ABX3D6M2_9VIBR</name>
<keyword evidence="1" id="KW-1133">Transmembrane helix</keyword>
<dbReference type="Proteomes" id="UP000180133">
    <property type="component" value="Unassembled WGS sequence"/>
</dbReference>
<keyword evidence="1" id="KW-0472">Membrane</keyword>